<accession>A0A383B399</accession>
<dbReference type="AlphaFoldDB" id="A0A383B399"/>
<gene>
    <name evidence="1" type="ORF">METZ01_LOCUS467421</name>
</gene>
<protein>
    <submittedName>
        <fullName evidence="1">Uncharacterized protein</fullName>
    </submittedName>
</protein>
<dbReference type="EMBL" id="UINC01197204">
    <property type="protein sequence ID" value="SVE14567.1"/>
    <property type="molecule type" value="Genomic_DNA"/>
</dbReference>
<proteinExistence type="predicted"/>
<feature type="non-terminal residue" evidence="1">
    <location>
        <position position="31"/>
    </location>
</feature>
<reference evidence="1" key="1">
    <citation type="submission" date="2018-05" db="EMBL/GenBank/DDBJ databases">
        <authorList>
            <person name="Lanie J.A."/>
            <person name="Ng W.-L."/>
            <person name="Kazmierczak K.M."/>
            <person name="Andrzejewski T.M."/>
            <person name="Davidsen T.M."/>
            <person name="Wayne K.J."/>
            <person name="Tettelin H."/>
            <person name="Glass J.I."/>
            <person name="Rusch D."/>
            <person name="Podicherti R."/>
            <person name="Tsui H.-C.T."/>
            <person name="Winkler M.E."/>
        </authorList>
    </citation>
    <scope>NUCLEOTIDE SEQUENCE</scope>
</reference>
<name>A0A383B399_9ZZZZ</name>
<evidence type="ECO:0000313" key="1">
    <source>
        <dbReference type="EMBL" id="SVE14567.1"/>
    </source>
</evidence>
<organism evidence="1">
    <name type="scientific">marine metagenome</name>
    <dbReference type="NCBI Taxonomy" id="408172"/>
    <lineage>
        <taxon>unclassified sequences</taxon>
        <taxon>metagenomes</taxon>
        <taxon>ecological metagenomes</taxon>
    </lineage>
</organism>
<sequence length="31" mass="3694">MSIKSKPTLYRLDWLMLRINDDGKIWLRGSS</sequence>